<dbReference type="CDD" id="cd00082">
    <property type="entry name" value="HisKA"/>
    <property type="match status" value="1"/>
</dbReference>
<evidence type="ECO:0000256" key="5">
    <source>
        <dbReference type="ARBA" id="ARBA00022553"/>
    </source>
</evidence>
<evidence type="ECO:0000256" key="1">
    <source>
        <dbReference type="ARBA" id="ARBA00000085"/>
    </source>
</evidence>
<dbReference type="InterPro" id="IPR050980">
    <property type="entry name" value="2C_sensor_his_kinase"/>
</dbReference>
<evidence type="ECO:0000256" key="10">
    <source>
        <dbReference type="SAM" id="Phobius"/>
    </source>
</evidence>
<evidence type="ECO:0000256" key="3">
    <source>
        <dbReference type="ARBA" id="ARBA00012438"/>
    </source>
</evidence>
<dbReference type="STRING" id="402600.SAMN05216188_105196"/>
<dbReference type="Pfam" id="PF00512">
    <property type="entry name" value="HisKA"/>
    <property type="match status" value="1"/>
</dbReference>
<evidence type="ECO:0000313" key="12">
    <source>
        <dbReference type="EMBL" id="SEQ81241.1"/>
    </source>
</evidence>
<dbReference type="AlphaFoldDB" id="A0A1H9J2F2"/>
<keyword evidence="5" id="KW-0597">Phosphoprotein</keyword>
<feature type="domain" description="Histidine kinase" evidence="11">
    <location>
        <begin position="217"/>
        <end position="417"/>
    </location>
</feature>
<organism evidence="12 13">
    <name type="scientific">Lentzea xinjiangensis</name>
    <dbReference type="NCBI Taxonomy" id="402600"/>
    <lineage>
        <taxon>Bacteria</taxon>
        <taxon>Bacillati</taxon>
        <taxon>Actinomycetota</taxon>
        <taxon>Actinomycetes</taxon>
        <taxon>Pseudonocardiales</taxon>
        <taxon>Pseudonocardiaceae</taxon>
        <taxon>Lentzea</taxon>
    </lineage>
</organism>
<dbReference type="PRINTS" id="PR00344">
    <property type="entry name" value="BCTRLSENSOR"/>
</dbReference>
<dbReference type="InterPro" id="IPR005467">
    <property type="entry name" value="His_kinase_dom"/>
</dbReference>
<dbReference type="EMBL" id="FOFR01000005">
    <property type="protein sequence ID" value="SEQ81241.1"/>
    <property type="molecule type" value="Genomic_DNA"/>
</dbReference>
<evidence type="ECO:0000256" key="2">
    <source>
        <dbReference type="ARBA" id="ARBA00004651"/>
    </source>
</evidence>
<evidence type="ECO:0000256" key="9">
    <source>
        <dbReference type="ARBA" id="ARBA00023026"/>
    </source>
</evidence>
<evidence type="ECO:0000313" key="13">
    <source>
        <dbReference type="Proteomes" id="UP000199352"/>
    </source>
</evidence>
<comment type="catalytic activity">
    <reaction evidence="1">
        <text>ATP + protein L-histidine = ADP + protein N-phospho-L-histidine.</text>
        <dbReference type="EC" id="2.7.13.3"/>
    </reaction>
</comment>
<evidence type="ECO:0000256" key="7">
    <source>
        <dbReference type="ARBA" id="ARBA00022777"/>
    </source>
</evidence>
<keyword evidence="4" id="KW-1003">Cell membrane</keyword>
<evidence type="ECO:0000259" key="11">
    <source>
        <dbReference type="PROSITE" id="PS50109"/>
    </source>
</evidence>
<dbReference type="RefSeq" id="WP_245777789.1">
    <property type="nucleotide sequence ID" value="NZ_FOFR01000005.1"/>
</dbReference>
<comment type="subcellular location">
    <subcellularLocation>
        <location evidence="2">Cell membrane</location>
        <topology evidence="2">Multi-pass membrane protein</topology>
    </subcellularLocation>
</comment>
<dbReference type="SMART" id="SM00387">
    <property type="entry name" value="HATPase_c"/>
    <property type="match status" value="1"/>
</dbReference>
<keyword evidence="9" id="KW-0843">Virulence</keyword>
<keyword evidence="10" id="KW-0472">Membrane</keyword>
<keyword evidence="8" id="KW-0902">Two-component regulatory system</keyword>
<protein>
    <recommendedName>
        <fullName evidence="3">histidine kinase</fullName>
        <ecNumber evidence="3">2.7.13.3</ecNumber>
    </recommendedName>
</protein>
<dbReference type="GO" id="GO:0000155">
    <property type="term" value="F:phosphorelay sensor kinase activity"/>
    <property type="evidence" value="ECO:0007669"/>
    <property type="project" value="InterPro"/>
</dbReference>
<dbReference type="EC" id="2.7.13.3" evidence="3"/>
<dbReference type="InterPro" id="IPR003594">
    <property type="entry name" value="HATPase_dom"/>
</dbReference>
<sequence length="418" mass="43843">MVITGAAARLRGLRWVLTGLFTALNAAGVLLVAWLMLDLDAQKGEQTLDADLHRVPPLVARQLEFTGGRLDTSGLFGDSITVECPQFAVLPAGDGRFEPYLSGASCVDVDLAVLSGLAADAVRTRVPQSGYVRAVDGKLVRIYAHPFTSADGPYVGAVVAHADAQQEKDRRDRRVLFVALGCVVLVGALGGTGHVLSGLAIRPAANALDQHEEMLNGIAHDLRRPVTGLRALADTAMRNPASMDKVLPRIVRLSKWMGGIVGTQLMHAKFEAGVQQLELQPVQLDQLVSAVVEDVPAQGARITFTAVPTTVDADPVMIGRAVENLIGNALQHGHLPGAAPVVHVGVGDGRVVVADEGPGLDPAAAQRALQRFTSSGGSTGLGLYLVQRIVHAHGGTLGIYRSETGGAVFEIALPSGRN</sequence>
<feature type="transmembrane region" description="Helical" evidence="10">
    <location>
        <begin position="15"/>
        <end position="37"/>
    </location>
</feature>
<dbReference type="CDD" id="cd00075">
    <property type="entry name" value="HATPase"/>
    <property type="match status" value="1"/>
</dbReference>
<dbReference type="InterPro" id="IPR036890">
    <property type="entry name" value="HATPase_C_sf"/>
</dbReference>
<keyword evidence="13" id="KW-1185">Reference proteome</keyword>
<dbReference type="PANTHER" id="PTHR44936">
    <property type="entry name" value="SENSOR PROTEIN CREC"/>
    <property type="match status" value="1"/>
</dbReference>
<keyword evidence="6" id="KW-0808">Transferase</keyword>
<dbReference type="SMART" id="SM00388">
    <property type="entry name" value="HisKA"/>
    <property type="match status" value="1"/>
</dbReference>
<reference evidence="13" key="1">
    <citation type="submission" date="2016-10" db="EMBL/GenBank/DDBJ databases">
        <authorList>
            <person name="Varghese N."/>
            <person name="Submissions S."/>
        </authorList>
    </citation>
    <scope>NUCLEOTIDE SEQUENCE [LARGE SCALE GENOMIC DNA]</scope>
    <source>
        <strain evidence="13">CGMCC 4.3525</strain>
    </source>
</reference>
<keyword evidence="10" id="KW-1133">Transmembrane helix</keyword>
<dbReference type="Proteomes" id="UP000199352">
    <property type="component" value="Unassembled WGS sequence"/>
</dbReference>
<name>A0A1H9J2F2_9PSEU</name>
<dbReference type="InterPro" id="IPR003661">
    <property type="entry name" value="HisK_dim/P_dom"/>
</dbReference>
<gene>
    <name evidence="12" type="ORF">SAMN05216188_105196</name>
</gene>
<dbReference type="InterPro" id="IPR036097">
    <property type="entry name" value="HisK_dim/P_sf"/>
</dbReference>
<dbReference type="SUPFAM" id="SSF55874">
    <property type="entry name" value="ATPase domain of HSP90 chaperone/DNA topoisomerase II/histidine kinase"/>
    <property type="match status" value="1"/>
</dbReference>
<evidence type="ECO:0000256" key="6">
    <source>
        <dbReference type="ARBA" id="ARBA00022679"/>
    </source>
</evidence>
<proteinExistence type="predicted"/>
<dbReference type="Gene3D" id="3.30.565.10">
    <property type="entry name" value="Histidine kinase-like ATPase, C-terminal domain"/>
    <property type="match status" value="1"/>
</dbReference>
<keyword evidence="7 12" id="KW-0418">Kinase</keyword>
<dbReference type="Pfam" id="PF02518">
    <property type="entry name" value="HATPase_c"/>
    <property type="match status" value="1"/>
</dbReference>
<dbReference type="InterPro" id="IPR004358">
    <property type="entry name" value="Sig_transdc_His_kin-like_C"/>
</dbReference>
<dbReference type="GO" id="GO:0005886">
    <property type="term" value="C:plasma membrane"/>
    <property type="evidence" value="ECO:0007669"/>
    <property type="project" value="UniProtKB-SubCell"/>
</dbReference>
<accession>A0A1H9J2F2</accession>
<dbReference type="PROSITE" id="PS50109">
    <property type="entry name" value="HIS_KIN"/>
    <property type="match status" value="1"/>
</dbReference>
<evidence type="ECO:0000256" key="4">
    <source>
        <dbReference type="ARBA" id="ARBA00022475"/>
    </source>
</evidence>
<dbReference type="PANTHER" id="PTHR44936:SF9">
    <property type="entry name" value="SENSOR PROTEIN CREC"/>
    <property type="match status" value="1"/>
</dbReference>
<evidence type="ECO:0000256" key="8">
    <source>
        <dbReference type="ARBA" id="ARBA00023012"/>
    </source>
</evidence>
<dbReference type="SUPFAM" id="SSF47384">
    <property type="entry name" value="Homodimeric domain of signal transducing histidine kinase"/>
    <property type="match status" value="1"/>
</dbReference>
<keyword evidence="10" id="KW-0812">Transmembrane</keyword>
<feature type="transmembrane region" description="Helical" evidence="10">
    <location>
        <begin position="175"/>
        <end position="196"/>
    </location>
</feature>